<gene>
    <name evidence="1" type="ORF">BD626DRAFT_465233</name>
</gene>
<keyword evidence="2" id="KW-1185">Reference proteome</keyword>
<evidence type="ECO:0000313" key="2">
    <source>
        <dbReference type="Proteomes" id="UP000320762"/>
    </source>
</evidence>
<dbReference type="Proteomes" id="UP000320762">
    <property type="component" value="Unassembled WGS sequence"/>
</dbReference>
<reference evidence="1 2" key="1">
    <citation type="journal article" date="2019" name="New Phytol.">
        <title>Comparative genomics reveals unique wood-decay strategies and fruiting body development in the Schizophyllaceae.</title>
        <authorList>
            <person name="Almasi E."/>
            <person name="Sahu N."/>
            <person name="Krizsan K."/>
            <person name="Balint B."/>
            <person name="Kovacs G.M."/>
            <person name="Kiss B."/>
            <person name="Cseklye J."/>
            <person name="Drula E."/>
            <person name="Henrissat B."/>
            <person name="Nagy I."/>
            <person name="Chovatia M."/>
            <person name="Adam C."/>
            <person name="LaButti K."/>
            <person name="Lipzen A."/>
            <person name="Riley R."/>
            <person name="Grigoriev I.V."/>
            <person name="Nagy L.G."/>
        </authorList>
    </citation>
    <scope>NUCLEOTIDE SEQUENCE [LARGE SCALE GENOMIC DNA]</scope>
    <source>
        <strain evidence="1 2">NL-1724</strain>
    </source>
</reference>
<proteinExistence type="predicted"/>
<sequence>MATSPFAQESKTLDTLTILSDKLMGLEPLVPGENNESVLCLLENILRDRSSLAFHALKSDPPPGSLDHHGELVSAVMFGMRVFATITNVSRKSSTRYHSLASPMRALWPHNIRWGALLHPVDNGAISHFMRTNPSHKVYSGILQSYQTMMSDETNIKPFLHSTPAVIVQVFELWLRFPRYIPSHAYDASPAAAAAIHMILSLRRSLIDPGYQPTVEDRTLFVGTLRRVLGSRRALYNAFAQHTEFLAGLDPDIGMDHAIPPIPTIWTDHYDLFITLIDMPKFQRSNIPTKTITSIVSAGNVCLARQDTRYGAIDAFRVLHSLCSMAKSNRSLVDALDAGVFDLLRSLSQEERESAEDHTVSDFVRLLCAGLYHAQVIRALRHADAPFRDLITGACRFARARTPSTALGAASECIGPYILTRAAATTGPGDCAVRIISLADALFICIAVRAYIDRHAATIERDLSSLRIKQPSRCTKLVKQAIIRVDITDVLPDARHEVDARTVYMSDAPQGESIPVTVEVVLRVGKTSVTRFLPFSHPRDIFKH</sequence>
<accession>A0A550BXU9</accession>
<evidence type="ECO:0000313" key="1">
    <source>
        <dbReference type="EMBL" id="TRM57338.1"/>
    </source>
</evidence>
<dbReference type="OrthoDB" id="2948987at2759"/>
<protein>
    <submittedName>
        <fullName evidence="1">Uncharacterized protein</fullName>
    </submittedName>
</protein>
<organism evidence="1 2">
    <name type="scientific">Schizophyllum amplum</name>
    <dbReference type="NCBI Taxonomy" id="97359"/>
    <lineage>
        <taxon>Eukaryota</taxon>
        <taxon>Fungi</taxon>
        <taxon>Dikarya</taxon>
        <taxon>Basidiomycota</taxon>
        <taxon>Agaricomycotina</taxon>
        <taxon>Agaricomycetes</taxon>
        <taxon>Agaricomycetidae</taxon>
        <taxon>Agaricales</taxon>
        <taxon>Schizophyllaceae</taxon>
        <taxon>Schizophyllum</taxon>
    </lineage>
</organism>
<dbReference type="AlphaFoldDB" id="A0A550BXU9"/>
<name>A0A550BXU9_9AGAR</name>
<comment type="caution">
    <text evidence="1">The sequence shown here is derived from an EMBL/GenBank/DDBJ whole genome shotgun (WGS) entry which is preliminary data.</text>
</comment>
<dbReference type="EMBL" id="VDMD01000049">
    <property type="protein sequence ID" value="TRM57338.1"/>
    <property type="molecule type" value="Genomic_DNA"/>
</dbReference>